<dbReference type="EMBL" id="UHFN01000007">
    <property type="protein sequence ID" value="SUN61011.1"/>
    <property type="molecule type" value="Genomic_DNA"/>
</dbReference>
<evidence type="ECO:0000313" key="3">
    <source>
        <dbReference type="Proteomes" id="UP000254924"/>
    </source>
</evidence>
<keyword evidence="3" id="KW-1185">Reference proteome</keyword>
<dbReference type="Pfam" id="PF06961">
    <property type="entry name" value="DUF1294"/>
    <property type="match status" value="1"/>
</dbReference>
<reference evidence="2 3" key="1">
    <citation type="submission" date="2018-06" db="EMBL/GenBank/DDBJ databases">
        <authorList>
            <consortium name="Pathogen Informatics"/>
            <person name="Doyle S."/>
        </authorList>
    </citation>
    <scope>NUCLEOTIDE SEQUENCE [LARGE SCALE GENOMIC DNA]</scope>
    <source>
        <strain evidence="2 3">NCTC12224</strain>
    </source>
</reference>
<dbReference type="AlphaFoldDB" id="A0A380K7V2"/>
<sequence length="95" mass="11564">MRLYILVVLVWNRFVFCCYGYDKRQARVKGWRLSEKSLLTMTYLLGGVGAYLGALVFHHKTKKWYFQLSWMLGIIMLLLVSYYLWRMTNEWKIHF</sequence>
<evidence type="ECO:0000313" key="2">
    <source>
        <dbReference type="EMBL" id="SUN61011.1"/>
    </source>
</evidence>
<keyword evidence="1" id="KW-1133">Transmembrane helix</keyword>
<feature type="transmembrane region" description="Helical" evidence="1">
    <location>
        <begin position="64"/>
        <end position="85"/>
    </location>
</feature>
<organism evidence="2 3">
    <name type="scientific">Streptococcus hyointestinalis</name>
    <dbReference type="NCBI Taxonomy" id="1337"/>
    <lineage>
        <taxon>Bacteria</taxon>
        <taxon>Bacillati</taxon>
        <taxon>Bacillota</taxon>
        <taxon>Bacilli</taxon>
        <taxon>Lactobacillales</taxon>
        <taxon>Streptococcaceae</taxon>
        <taxon>Streptococcus</taxon>
    </lineage>
</organism>
<proteinExistence type="predicted"/>
<dbReference type="Proteomes" id="UP000254924">
    <property type="component" value="Unassembled WGS sequence"/>
</dbReference>
<keyword evidence="1" id="KW-0812">Transmembrane</keyword>
<protein>
    <submittedName>
        <fullName evidence="2">Membrane protein</fullName>
    </submittedName>
</protein>
<gene>
    <name evidence="2" type="ORF">NCTC12224_01283</name>
</gene>
<keyword evidence="1" id="KW-0472">Membrane</keyword>
<name>A0A380K7V2_9STRE</name>
<dbReference type="InterPro" id="IPR010718">
    <property type="entry name" value="DUF1294"/>
</dbReference>
<feature type="transmembrane region" description="Helical" evidence="1">
    <location>
        <begin position="36"/>
        <end position="57"/>
    </location>
</feature>
<evidence type="ECO:0000256" key="1">
    <source>
        <dbReference type="SAM" id="Phobius"/>
    </source>
</evidence>
<dbReference type="OrthoDB" id="1698854at2"/>
<accession>A0A380K7V2</accession>